<proteinExistence type="predicted"/>
<evidence type="ECO:0000313" key="3">
    <source>
        <dbReference type="EMBL" id="KNC24296.1"/>
    </source>
</evidence>
<sequence length="979" mass="109957">TVTKSCPFFLASGIVLLLSFIVFLIPTCSHQNNLYYFSAGIMFIVSEGENRFNSHTYKSYKHEIESKKPMEKLRQQQNRKHQVTAQELELDTKKLLKNMAQVNGKSGGGAGGNAAKTGRRVVDATTDVNTGPFACRKHPNGMSSTMFLNELDRRYYFEKPSTSSTQSKCNLHSRNLAKSLNELYTESSTSSAILPPPPPPSAVRVGVGGGLQLQTQTLPRPPQQFSDSPQEFPLTRSVSTTTDIYATQNVSFSGVSSTKTDYGNSNNNNRRRNVATNTRYNTDTETQTNGNGGGSSNNTKIQLQQLRNNIAHSKKTLPQQLQQQTQRHNNIYKTNYAATTTTATYASDDDLVGDSSNKHHHRQQRHLRATVNGHKADENDNDQVDNNDDDDDDNDEEQPQKLCGLKRSIRKTKDELFEEFCKRAGVRPKPKNIYYIENHEGENDDDEDDATTAGLGIDDNSTQQTTEIEEEMQCKPMRLNNVRTGNLHQRRMETPGKHLQHQQQQQQQPHGVDYRNMENNRIFGDGIDVVDIDEDVDENGFKKLTENEDHLYVIDVTSPSYRTCFFSLCKIYEIFLSQKSAFSKSHLLPDNIHLMPQAIRNSRRASMYVEPNHLRRLNSNLSLHAIYAPTATRAGLQKSLYDLDTSGNEFGYITTQHHQQPHYTLRDSTYGGSQQRLHHDYHHNQNQAMYQSRTLPRAFLKRSADSQDSMASAGLNASATQLHNMYSASQQRLTTLMMQHQQQLQQQNRYLSMSREQELYNSRYGLHKSNEELNRHYIQQQQPIYIQPHQLQQYQQQQQQQQHANVSSTNYSTASTLKQPSLVQWPAAIPSSPSNFSGSFHMYGPATNSATQNTTNNHALLTRSNSSSGASGMTTTGNLITAGGQQVVVNGSSTGSQGPPKFQRGYAFDEQRRPSAVLADAFDLDEIERERRRSHASLFSGIGVNANTVNSNGGLTMGGAGGNTNKNQDHYDMINGTAV</sequence>
<feature type="compositionally biased region" description="Low complexity" evidence="1">
    <location>
        <begin position="790"/>
        <end position="803"/>
    </location>
</feature>
<protein>
    <submittedName>
        <fullName evidence="3">Uncharacterized protein</fullName>
    </submittedName>
</protein>
<organism evidence="3 4">
    <name type="scientific">Lucilia cuprina</name>
    <name type="common">Green bottle fly</name>
    <name type="synonym">Australian sheep blowfly</name>
    <dbReference type="NCBI Taxonomy" id="7375"/>
    <lineage>
        <taxon>Eukaryota</taxon>
        <taxon>Metazoa</taxon>
        <taxon>Ecdysozoa</taxon>
        <taxon>Arthropoda</taxon>
        <taxon>Hexapoda</taxon>
        <taxon>Insecta</taxon>
        <taxon>Pterygota</taxon>
        <taxon>Neoptera</taxon>
        <taxon>Endopterygota</taxon>
        <taxon>Diptera</taxon>
        <taxon>Brachycera</taxon>
        <taxon>Muscomorpha</taxon>
        <taxon>Oestroidea</taxon>
        <taxon>Calliphoridae</taxon>
        <taxon>Luciliinae</taxon>
        <taxon>Lucilia</taxon>
    </lineage>
</organism>
<reference evidence="3 4" key="1">
    <citation type="journal article" date="2015" name="Nat. Commun.">
        <title>Lucilia cuprina genome unlocks parasitic fly biology to underpin future interventions.</title>
        <authorList>
            <person name="Anstead C.A."/>
            <person name="Korhonen P.K."/>
            <person name="Young N.D."/>
            <person name="Hall R.S."/>
            <person name="Jex A.R."/>
            <person name="Murali S.C."/>
            <person name="Hughes D.S."/>
            <person name="Lee S.F."/>
            <person name="Perry T."/>
            <person name="Stroehlein A.J."/>
            <person name="Ansell B.R."/>
            <person name="Breugelmans B."/>
            <person name="Hofmann A."/>
            <person name="Qu J."/>
            <person name="Dugan S."/>
            <person name="Lee S.L."/>
            <person name="Chao H."/>
            <person name="Dinh H."/>
            <person name="Han Y."/>
            <person name="Doddapaneni H.V."/>
            <person name="Worley K.C."/>
            <person name="Muzny D.M."/>
            <person name="Ioannidis P."/>
            <person name="Waterhouse R.M."/>
            <person name="Zdobnov E.M."/>
            <person name="James P.J."/>
            <person name="Bagnall N.H."/>
            <person name="Kotze A.C."/>
            <person name="Gibbs R.A."/>
            <person name="Richards S."/>
            <person name="Batterham P."/>
            <person name="Gasser R.B."/>
        </authorList>
    </citation>
    <scope>NUCLEOTIDE SEQUENCE [LARGE SCALE GENOMIC DNA]</scope>
    <source>
        <strain evidence="3 4">LS</strain>
        <tissue evidence="3">Full body</tissue>
    </source>
</reference>
<dbReference type="Proteomes" id="UP000037069">
    <property type="component" value="Unassembled WGS sequence"/>
</dbReference>
<keyword evidence="4" id="KW-1185">Reference proteome</keyword>
<feature type="compositionally biased region" description="Polar residues" evidence="1">
    <location>
        <begin position="804"/>
        <end position="813"/>
    </location>
</feature>
<dbReference type="EMBL" id="JRES01001244">
    <property type="protein sequence ID" value="KNC24296.1"/>
    <property type="molecule type" value="Genomic_DNA"/>
</dbReference>
<evidence type="ECO:0000313" key="4">
    <source>
        <dbReference type="Proteomes" id="UP000037069"/>
    </source>
</evidence>
<feature type="region of interest" description="Disordered" evidence="1">
    <location>
        <begin position="790"/>
        <end position="813"/>
    </location>
</feature>
<feature type="compositionally biased region" description="Polar residues" evidence="1">
    <location>
        <begin position="254"/>
        <end position="263"/>
    </location>
</feature>
<dbReference type="OMA" id="RQHQVHD"/>
<feature type="compositionally biased region" description="Low complexity" evidence="1">
    <location>
        <begin position="264"/>
        <end position="281"/>
    </location>
</feature>
<keyword evidence="2" id="KW-0812">Transmembrane</keyword>
<feature type="compositionally biased region" description="Basic residues" evidence="1">
    <location>
        <begin position="358"/>
        <end position="368"/>
    </location>
</feature>
<dbReference type="STRING" id="7375.A0A0L0BW99"/>
<feature type="region of interest" description="Disordered" evidence="1">
    <location>
        <begin position="440"/>
        <end position="459"/>
    </location>
</feature>
<gene>
    <name evidence="3" type="ORF">FF38_02499</name>
</gene>
<evidence type="ECO:0000256" key="2">
    <source>
        <dbReference type="SAM" id="Phobius"/>
    </source>
</evidence>
<dbReference type="AlphaFoldDB" id="A0A0L0BW99"/>
<keyword evidence="2" id="KW-0472">Membrane</keyword>
<feature type="non-terminal residue" evidence="3">
    <location>
        <position position="1"/>
    </location>
</feature>
<keyword evidence="2" id="KW-1133">Transmembrane helix</keyword>
<comment type="caution">
    <text evidence="3">The sequence shown here is derived from an EMBL/GenBank/DDBJ whole genome shotgun (WGS) entry which is preliminary data.</text>
</comment>
<feature type="compositionally biased region" description="Acidic residues" evidence="1">
    <location>
        <begin position="379"/>
        <end position="397"/>
    </location>
</feature>
<evidence type="ECO:0000256" key="1">
    <source>
        <dbReference type="SAM" id="MobiDB-lite"/>
    </source>
</evidence>
<feature type="region of interest" description="Disordered" evidence="1">
    <location>
        <begin position="351"/>
        <end position="406"/>
    </location>
</feature>
<feature type="transmembrane region" description="Helical" evidence="2">
    <location>
        <begin position="7"/>
        <end position="25"/>
    </location>
</feature>
<dbReference type="OrthoDB" id="9990458at2759"/>
<feature type="region of interest" description="Disordered" evidence="1">
    <location>
        <begin position="254"/>
        <end position="299"/>
    </location>
</feature>
<accession>A0A0L0BW99</accession>
<name>A0A0L0BW99_LUCCU</name>